<keyword evidence="3 5" id="KW-0697">Rotamase</keyword>
<dbReference type="RefSeq" id="WP_011720172.1">
    <property type="nucleotide sequence ID" value="NC_008578.1"/>
</dbReference>
<evidence type="ECO:0000256" key="7">
    <source>
        <dbReference type="SAM" id="MobiDB-lite"/>
    </source>
</evidence>
<dbReference type="HOGENOM" id="CLU_1096782_0_0_11"/>
<gene>
    <name evidence="10" type="ordered locus">Acel_1337</name>
</gene>
<dbReference type="InterPro" id="IPR046357">
    <property type="entry name" value="PPIase_dom_sf"/>
</dbReference>
<dbReference type="EMBL" id="CP000481">
    <property type="protein sequence ID" value="ABK53109.1"/>
    <property type="molecule type" value="Genomic_DNA"/>
</dbReference>
<protein>
    <recommendedName>
        <fullName evidence="6">Peptidyl-prolyl cis-trans isomerase</fullName>
        <ecNumber evidence="6">5.2.1.8</ecNumber>
    </recommendedName>
</protein>
<evidence type="ECO:0000256" key="1">
    <source>
        <dbReference type="ARBA" id="ARBA00000971"/>
    </source>
</evidence>
<dbReference type="KEGG" id="ace:Acel_1337"/>
<dbReference type="PANTHER" id="PTHR43811:SF19">
    <property type="entry name" value="39 KDA FK506-BINDING NUCLEAR PROTEIN"/>
    <property type="match status" value="1"/>
</dbReference>
<dbReference type="Gene3D" id="3.10.50.40">
    <property type="match status" value="1"/>
</dbReference>
<keyword evidence="4 5" id="KW-0413">Isomerase</keyword>
<keyword evidence="8" id="KW-0812">Transmembrane</keyword>
<dbReference type="InterPro" id="IPR001179">
    <property type="entry name" value="PPIase_FKBP_dom"/>
</dbReference>
<reference evidence="10 11" key="1">
    <citation type="journal article" date="2009" name="Genome Res.">
        <title>Complete genome of the cellulolytic thermophile Acidothermus cellulolyticus 11B provides insights into its ecophysiological and evolutionary adaptations.</title>
        <authorList>
            <person name="Barabote R.D."/>
            <person name="Xie G."/>
            <person name="Leu D.H."/>
            <person name="Normand P."/>
            <person name="Necsulea A."/>
            <person name="Daubin V."/>
            <person name="Medigue C."/>
            <person name="Adney W.S."/>
            <person name="Xu X.C."/>
            <person name="Lapidus A."/>
            <person name="Parales R.E."/>
            <person name="Detter C."/>
            <person name="Pujic P."/>
            <person name="Bruce D."/>
            <person name="Lavire C."/>
            <person name="Challacombe J.F."/>
            <person name="Brettin T.S."/>
            <person name="Berry A.M."/>
        </authorList>
    </citation>
    <scope>NUCLEOTIDE SEQUENCE [LARGE SCALE GENOMIC DNA]</scope>
    <source>
        <strain evidence="11">ATCC 43068 / DSM 8971 / 11B</strain>
    </source>
</reference>
<evidence type="ECO:0000256" key="5">
    <source>
        <dbReference type="PROSITE-ProRule" id="PRU00277"/>
    </source>
</evidence>
<dbReference type="PANTHER" id="PTHR43811">
    <property type="entry name" value="FKBP-TYPE PEPTIDYL-PROLYL CIS-TRANS ISOMERASE FKPA"/>
    <property type="match status" value="1"/>
</dbReference>
<comment type="similarity">
    <text evidence="2 6">Belongs to the FKBP-type PPIase family.</text>
</comment>
<comment type="catalytic activity">
    <reaction evidence="1 5 6">
        <text>[protein]-peptidylproline (omega=180) = [protein]-peptidylproline (omega=0)</text>
        <dbReference type="Rhea" id="RHEA:16237"/>
        <dbReference type="Rhea" id="RHEA-COMP:10747"/>
        <dbReference type="Rhea" id="RHEA-COMP:10748"/>
        <dbReference type="ChEBI" id="CHEBI:83833"/>
        <dbReference type="ChEBI" id="CHEBI:83834"/>
        <dbReference type="EC" id="5.2.1.8"/>
    </reaction>
</comment>
<keyword evidence="11" id="KW-1185">Reference proteome</keyword>
<organism evidence="10 11">
    <name type="scientific">Acidothermus cellulolyticus (strain ATCC 43068 / DSM 8971 / 11B)</name>
    <dbReference type="NCBI Taxonomy" id="351607"/>
    <lineage>
        <taxon>Bacteria</taxon>
        <taxon>Bacillati</taxon>
        <taxon>Actinomycetota</taxon>
        <taxon>Actinomycetes</taxon>
        <taxon>Acidothermales</taxon>
        <taxon>Acidothermaceae</taxon>
        <taxon>Acidothermus</taxon>
    </lineage>
</organism>
<feature type="region of interest" description="Disordered" evidence="7">
    <location>
        <begin position="59"/>
        <end position="121"/>
    </location>
</feature>
<feature type="compositionally biased region" description="Low complexity" evidence="7">
    <location>
        <begin position="95"/>
        <end position="111"/>
    </location>
</feature>
<evidence type="ECO:0000256" key="6">
    <source>
        <dbReference type="RuleBase" id="RU003915"/>
    </source>
</evidence>
<feature type="domain" description="PPIase FKBP-type" evidence="9">
    <location>
        <begin position="155"/>
        <end position="241"/>
    </location>
</feature>
<dbReference type="eggNOG" id="COG0545">
    <property type="taxonomic scope" value="Bacteria"/>
</dbReference>
<dbReference type="SUPFAM" id="SSF54534">
    <property type="entry name" value="FKBP-like"/>
    <property type="match status" value="1"/>
</dbReference>
<evidence type="ECO:0000313" key="10">
    <source>
        <dbReference type="EMBL" id="ABK53109.1"/>
    </source>
</evidence>
<evidence type="ECO:0000256" key="3">
    <source>
        <dbReference type="ARBA" id="ARBA00023110"/>
    </source>
</evidence>
<evidence type="ECO:0000256" key="2">
    <source>
        <dbReference type="ARBA" id="ARBA00006577"/>
    </source>
</evidence>
<evidence type="ECO:0000313" key="11">
    <source>
        <dbReference type="Proteomes" id="UP000008221"/>
    </source>
</evidence>
<evidence type="ECO:0000256" key="8">
    <source>
        <dbReference type="SAM" id="Phobius"/>
    </source>
</evidence>
<dbReference type="PROSITE" id="PS50059">
    <property type="entry name" value="FKBP_PPIASE"/>
    <property type="match status" value="1"/>
</dbReference>
<feature type="transmembrane region" description="Helical" evidence="8">
    <location>
        <begin position="32"/>
        <end position="54"/>
    </location>
</feature>
<keyword evidence="8" id="KW-1133">Transmembrane helix</keyword>
<evidence type="ECO:0000256" key="4">
    <source>
        <dbReference type="ARBA" id="ARBA00023235"/>
    </source>
</evidence>
<dbReference type="EC" id="5.2.1.8" evidence="6"/>
<dbReference type="AlphaFoldDB" id="A0LUJ9"/>
<dbReference type="Pfam" id="PF00254">
    <property type="entry name" value="FKBP_C"/>
    <property type="match status" value="1"/>
</dbReference>
<evidence type="ECO:0000259" key="9">
    <source>
        <dbReference type="PROSITE" id="PS50059"/>
    </source>
</evidence>
<dbReference type="InParanoid" id="A0LUJ9"/>
<sequence length="253" mass="25905">MAGKERRREAARRRYERRQAARAAARARRRRLLTVGSAAGGVVVVVGIVLAIVLSGGSSKKPAALSAGTTASGSASPSTSVPPPPTHAPGCTFNPATATPTAGASPKPSATWTLPPGASAELRTEPSITIPAGAVPITLQKKDLIVGTGETVQPKDTVTVNYVGINYVDCAEFDSSWSRGQPATFSLSNLIPGFQQGMEGMKVGGRREIIIPPSLGYGTQGAGSVKPNEELVFVVDLLGVTHPSPSASGSATP</sequence>
<dbReference type="Proteomes" id="UP000008221">
    <property type="component" value="Chromosome"/>
</dbReference>
<dbReference type="STRING" id="351607.Acel_1337"/>
<proteinExistence type="inferred from homology"/>
<dbReference type="GO" id="GO:0003755">
    <property type="term" value="F:peptidyl-prolyl cis-trans isomerase activity"/>
    <property type="evidence" value="ECO:0007669"/>
    <property type="project" value="UniProtKB-UniRule"/>
</dbReference>
<keyword evidence="8" id="KW-0472">Membrane</keyword>
<feature type="compositionally biased region" description="Low complexity" evidence="7">
    <location>
        <begin position="59"/>
        <end position="79"/>
    </location>
</feature>
<name>A0LUJ9_ACIC1</name>
<accession>A0LUJ9</accession>